<evidence type="ECO:0000313" key="1">
    <source>
        <dbReference type="EMBL" id="GMS83009.1"/>
    </source>
</evidence>
<name>A0AAV5SNW3_9BILA</name>
<proteinExistence type="predicted"/>
<accession>A0AAV5SNW3</accession>
<feature type="non-terminal residue" evidence="1">
    <location>
        <position position="1"/>
    </location>
</feature>
<dbReference type="EMBL" id="BTSX01000002">
    <property type="protein sequence ID" value="GMS83009.1"/>
    <property type="molecule type" value="Genomic_DNA"/>
</dbReference>
<keyword evidence="2" id="KW-1185">Reference proteome</keyword>
<feature type="non-terminal residue" evidence="1">
    <location>
        <position position="80"/>
    </location>
</feature>
<sequence>VRLLVQQAELLAITEEDCFSELPRDCLLDILARINHDDLDEISTMNERMRRVSEKSRSKSVKIVAEKLVVAQVNPHRFRI</sequence>
<protein>
    <recommendedName>
        <fullName evidence="3">F-box domain-containing protein</fullName>
    </recommendedName>
</protein>
<comment type="caution">
    <text evidence="1">The sequence shown here is derived from an EMBL/GenBank/DDBJ whole genome shotgun (WGS) entry which is preliminary data.</text>
</comment>
<evidence type="ECO:0008006" key="3">
    <source>
        <dbReference type="Google" id="ProtNLM"/>
    </source>
</evidence>
<gene>
    <name evidence="1" type="ORF">PENTCL1PPCAC_5184</name>
</gene>
<evidence type="ECO:0000313" key="2">
    <source>
        <dbReference type="Proteomes" id="UP001432027"/>
    </source>
</evidence>
<organism evidence="1 2">
    <name type="scientific">Pristionchus entomophagus</name>
    <dbReference type="NCBI Taxonomy" id="358040"/>
    <lineage>
        <taxon>Eukaryota</taxon>
        <taxon>Metazoa</taxon>
        <taxon>Ecdysozoa</taxon>
        <taxon>Nematoda</taxon>
        <taxon>Chromadorea</taxon>
        <taxon>Rhabditida</taxon>
        <taxon>Rhabditina</taxon>
        <taxon>Diplogasteromorpha</taxon>
        <taxon>Diplogasteroidea</taxon>
        <taxon>Neodiplogasteridae</taxon>
        <taxon>Pristionchus</taxon>
    </lineage>
</organism>
<reference evidence="1" key="1">
    <citation type="submission" date="2023-10" db="EMBL/GenBank/DDBJ databases">
        <title>Genome assembly of Pristionchus species.</title>
        <authorList>
            <person name="Yoshida K."/>
            <person name="Sommer R.J."/>
        </authorList>
    </citation>
    <scope>NUCLEOTIDE SEQUENCE</scope>
    <source>
        <strain evidence="1">RS0144</strain>
    </source>
</reference>
<dbReference type="Proteomes" id="UP001432027">
    <property type="component" value="Unassembled WGS sequence"/>
</dbReference>
<dbReference type="AlphaFoldDB" id="A0AAV5SNW3"/>